<evidence type="ECO:0000259" key="2">
    <source>
        <dbReference type="PROSITE" id="PS51819"/>
    </source>
</evidence>
<sequence length="122" mass="13961">MNAPNLIILYVEDAVTSERFYRELFDFKPIEKSENFAMFAFDSGLLLGLWSKHEVKPVTQLAGGGSELAIRVESEAALNAMYESWKERGITLIQDITQMDFGLTFVAIDPDQHRIRVYYASY</sequence>
<accession>A0A1V2R4K8</accession>
<evidence type="ECO:0000313" key="3">
    <source>
        <dbReference type="EMBL" id="ONK06826.1"/>
    </source>
</evidence>
<dbReference type="InterPro" id="IPR029068">
    <property type="entry name" value="Glyas_Bleomycin-R_OHBP_Dase"/>
</dbReference>
<dbReference type="InterPro" id="IPR051332">
    <property type="entry name" value="Fosfomycin_Res_Enzymes"/>
</dbReference>
<protein>
    <recommendedName>
        <fullName evidence="1">Phenazine antibiotic resistance protein</fullName>
    </recommendedName>
</protein>
<dbReference type="PANTHER" id="PTHR36113">
    <property type="entry name" value="LYASE, PUTATIVE-RELATED-RELATED"/>
    <property type="match status" value="1"/>
</dbReference>
<feature type="domain" description="VOC" evidence="2">
    <location>
        <begin position="3"/>
        <end position="120"/>
    </location>
</feature>
<dbReference type="EMBL" id="MPUJ01000005">
    <property type="protein sequence ID" value="ONK06826.1"/>
    <property type="molecule type" value="Genomic_DNA"/>
</dbReference>
<dbReference type="OrthoDB" id="9806945at2"/>
<organism evidence="3 4">
    <name type="scientific">Pectobacterium actinidiae</name>
    <dbReference type="NCBI Taxonomy" id="1507808"/>
    <lineage>
        <taxon>Bacteria</taxon>
        <taxon>Pseudomonadati</taxon>
        <taxon>Pseudomonadota</taxon>
        <taxon>Gammaproteobacteria</taxon>
        <taxon>Enterobacterales</taxon>
        <taxon>Pectobacteriaceae</taxon>
        <taxon>Pectobacterium</taxon>
    </lineage>
</organism>
<comment type="caution">
    <text evidence="3">The sequence shown here is derived from an EMBL/GenBank/DDBJ whole genome shotgun (WGS) entry which is preliminary data.</text>
</comment>
<dbReference type="GO" id="GO:0042803">
    <property type="term" value="F:protein homodimerization activity"/>
    <property type="evidence" value="ECO:0007669"/>
    <property type="project" value="UniProtKB-UniRule"/>
</dbReference>
<comment type="subunit">
    <text evidence="1">Homodimer.</text>
</comment>
<dbReference type="Proteomes" id="UP000189286">
    <property type="component" value="Unassembled WGS sequence"/>
</dbReference>
<dbReference type="Gene3D" id="3.30.720.110">
    <property type="match status" value="1"/>
</dbReference>
<evidence type="ECO:0000256" key="1">
    <source>
        <dbReference type="PIRNR" id="PIRNR039020"/>
    </source>
</evidence>
<reference evidence="4" key="1">
    <citation type="submission" date="2016-11" db="EMBL/GenBank/DDBJ databases">
        <authorList>
            <person name="Panda P."/>
            <person name="Visnovsky S."/>
            <person name="Pitman A."/>
        </authorList>
    </citation>
    <scope>NUCLEOTIDE SEQUENCE [LARGE SCALE GENOMIC DNA]</scope>
    <source>
        <strain evidence="4">ICMP 9972</strain>
    </source>
</reference>
<name>A0A1V2R4K8_9GAMM</name>
<evidence type="ECO:0000313" key="4">
    <source>
        <dbReference type="Proteomes" id="UP000189286"/>
    </source>
</evidence>
<gene>
    <name evidence="3" type="ORF">BSK71_10525</name>
</gene>
<dbReference type="InterPro" id="IPR004360">
    <property type="entry name" value="Glyas_Fos-R_dOase_dom"/>
</dbReference>
<dbReference type="RefSeq" id="WP_039361658.1">
    <property type="nucleotide sequence ID" value="NZ_CP097896.1"/>
</dbReference>
<dbReference type="SUPFAM" id="SSF54593">
    <property type="entry name" value="Glyoxalase/Bleomycin resistance protein/Dihydroxybiphenyl dioxygenase"/>
    <property type="match status" value="1"/>
</dbReference>
<dbReference type="PIRSF" id="PIRSF039020">
    <property type="entry name" value="EhpR"/>
    <property type="match status" value="1"/>
</dbReference>
<comment type="function">
    <text evidence="1">Required for resistance to the phenazine antibiotic.</text>
</comment>
<dbReference type="Pfam" id="PF00903">
    <property type="entry name" value="Glyoxalase"/>
    <property type="match status" value="1"/>
</dbReference>
<dbReference type="Gene3D" id="3.30.720.120">
    <property type="match status" value="1"/>
</dbReference>
<dbReference type="InterPro" id="IPR026275">
    <property type="entry name" value="Glyoxalase/dOase/EhpR"/>
</dbReference>
<dbReference type="PROSITE" id="PS51819">
    <property type="entry name" value="VOC"/>
    <property type="match status" value="1"/>
</dbReference>
<dbReference type="AlphaFoldDB" id="A0A1V2R4K8"/>
<dbReference type="PANTHER" id="PTHR36113:SF1">
    <property type="entry name" value="GLYOXALASE_BLEOMYCIN RESISTANCE PROTEIN_DIOXYGENASE"/>
    <property type="match status" value="1"/>
</dbReference>
<proteinExistence type="predicted"/>
<dbReference type="InterPro" id="IPR037523">
    <property type="entry name" value="VOC_core"/>
</dbReference>
<dbReference type="GO" id="GO:0046677">
    <property type="term" value="P:response to antibiotic"/>
    <property type="evidence" value="ECO:0007669"/>
    <property type="project" value="UniProtKB-UniRule"/>
</dbReference>
<keyword evidence="1" id="KW-0046">Antibiotic resistance</keyword>